<dbReference type="CDD" id="cd00063">
    <property type="entry name" value="FN3"/>
    <property type="match status" value="1"/>
</dbReference>
<dbReference type="Pfam" id="PF07523">
    <property type="entry name" value="Big_3"/>
    <property type="match status" value="1"/>
</dbReference>
<comment type="caution">
    <text evidence="7">The sequence shown here is derived from an EMBL/GenBank/DDBJ whole genome shotgun (WGS) entry which is preliminary data.</text>
</comment>
<evidence type="ECO:0000256" key="1">
    <source>
        <dbReference type="ARBA" id="ARBA00022729"/>
    </source>
</evidence>
<name>A0ABW4YF99_9BACL</name>
<feature type="domain" description="Fibronectin type-III" evidence="5">
    <location>
        <begin position="1419"/>
        <end position="1504"/>
    </location>
</feature>
<dbReference type="Pfam" id="PF13205">
    <property type="entry name" value="Big_5"/>
    <property type="match status" value="1"/>
</dbReference>
<dbReference type="InterPro" id="IPR038417">
    <property type="entry name" value="Alpga-gal_N_sf"/>
</dbReference>
<organism evidence="7 8">
    <name type="scientific">Paenibacillus yanchengensis</name>
    <dbReference type="NCBI Taxonomy" id="2035833"/>
    <lineage>
        <taxon>Bacteria</taxon>
        <taxon>Bacillati</taxon>
        <taxon>Bacillota</taxon>
        <taxon>Bacilli</taxon>
        <taxon>Bacillales</taxon>
        <taxon>Paenibacillaceae</taxon>
        <taxon>Paenibacillus</taxon>
    </lineage>
</organism>
<dbReference type="SUPFAM" id="SSF49899">
    <property type="entry name" value="Concanavalin A-like lectins/glucanases"/>
    <property type="match status" value="3"/>
</dbReference>
<dbReference type="Gene3D" id="2.70.98.60">
    <property type="entry name" value="alpha-galactosidase from lactobacil brevis"/>
    <property type="match status" value="1"/>
</dbReference>
<dbReference type="InterPro" id="IPR001119">
    <property type="entry name" value="SLH_dom"/>
</dbReference>
<evidence type="ECO:0000313" key="8">
    <source>
        <dbReference type="Proteomes" id="UP001597362"/>
    </source>
</evidence>
<dbReference type="InterPro" id="IPR032812">
    <property type="entry name" value="SbsA_Ig"/>
</dbReference>
<keyword evidence="2" id="KW-1015">Disulfide bond</keyword>
<dbReference type="Gene3D" id="2.60.40.1220">
    <property type="match status" value="1"/>
</dbReference>
<dbReference type="InterPro" id="IPR022038">
    <property type="entry name" value="Ig-like_bact"/>
</dbReference>
<dbReference type="PROSITE" id="PS51272">
    <property type="entry name" value="SLH"/>
    <property type="match status" value="3"/>
</dbReference>
<feature type="domain" description="SLH" evidence="6">
    <location>
        <begin position="2253"/>
        <end position="2307"/>
    </location>
</feature>
<evidence type="ECO:0000259" key="5">
    <source>
        <dbReference type="PROSITE" id="PS50853"/>
    </source>
</evidence>
<feature type="domain" description="SLH" evidence="6">
    <location>
        <begin position="2126"/>
        <end position="2189"/>
    </location>
</feature>
<dbReference type="RefSeq" id="WP_377769245.1">
    <property type="nucleotide sequence ID" value="NZ_JBHUHO010000003.1"/>
</dbReference>
<evidence type="ECO:0000256" key="2">
    <source>
        <dbReference type="ARBA" id="ARBA00023157"/>
    </source>
</evidence>
<dbReference type="InterPro" id="IPR013783">
    <property type="entry name" value="Ig-like_fold"/>
</dbReference>
<dbReference type="PANTHER" id="PTHR42535:SF2">
    <property type="entry name" value="CHROMOSOME UNDETERMINED SCAFFOLD_146, WHOLE GENOME SHOTGUN SEQUENCE"/>
    <property type="match status" value="1"/>
</dbReference>
<gene>
    <name evidence="7" type="ORF">ACFSJH_00700</name>
</gene>
<evidence type="ECO:0000256" key="4">
    <source>
        <dbReference type="SAM" id="SignalP"/>
    </source>
</evidence>
<keyword evidence="1 4" id="KW-0732">Signal</keyword>
<dbReference type="InterPro" id="IPR013320">
    <property type="entry name" value="ConA-like_dom_sf"/>
</dbReference>
<dbReference type="InterPro" id="IPR036116">
    <property type="entry name" value="FN3_sf"/>
</dbReference>
<dbReference type="Pfam" id="PF00395">
    <property type="entry name" value="SLH"/>
    <property type="match status" value="3"/>
</dbReference>
<dbReference type="InterPro" id="IPR003961">
    <property type="entry name" value="FN3_dom"/>
</dbReference>
<dbReference type="Gene3D" id="2.60.120.200">
    <property type="match status" value="3"/>
</dbReference>
<keyword evidence="8" id="KW-1185">Reference proteome</keyword>
<dbReference type="SMART" id="SM00560">
    <property type="entry name" value="LamGL"/>
    <property type="match status" value="3"/>
</dbReference>
<protein>
    <submittedName>
        <fullName evidence="7">LamG-like jellyroll fold domain-containing protein</fullName>
    </submittedName>
</protein>
<feature type="signal peptide" evidence="4">
    <location>
        <begin position="1"/>
        <end position="26"/>
    </location>
</feature>
<dbReference type="PROSITE" id="PS50853">
    <property type="entry name" value="FN3"/>
    <property type="match status" value="1"/>
</dbReference>
<dbReference type="EMBL" id="JBHUHO010000003">
    <property type="protein sequence ID" value="MFD2114272.1"/>
    <property type="molecule type" value="Genomic_DNA"/>
</dbReference>
<dbReference type="Pfam" id="PF13385">
    <property type="entry name" value="Laminin_G_3"/>
    <property type="match status" value="3"/>
</dbReference>
<dbReference type="InterPro" id="IPR006558">
    <property type="entry name" value="LamG-like"/>
</dbReference>
<dbReference type="Gene3D" id="2.60.40.10">
    <property type="entry name" value="Immunoglobulins"/>
    <property type="match status" value="1"/>
</dbReference>
<dbReference type="Proteomes" id="UP001597362">
    <property type="component" value="Unassembled WGS sequence"/>
</dbReference>
<feature type="chain" id="PRO_5045851500" evidence="4">
    <location>
        <begin position="27"/>
        <end position="2307"/>
    </location>
</feature>
<reference evidence="8" key="1">
    <citation type="journal article" date="2019" name="Int. J. Syst. Evol. Microbiol.">
        <title>The Global Catalogue of Microorganisms (GCM) 10K type strain sequencing project: providing services to taxonomists for standard genome sequencing and annotation.</title>
        <authorList>
            <consortium name="The Broad Institute Genomics Platform"/>
            <consortium name="The Broad Institute Genome Sequencing Center for Infectious Disease"/>
            <person name="Wu L."/>
            <person name="Ma J."/>
        </authorList>
    </citation>
    <scope>NUCLEOTIDE SEQUENCE [LARGE SCALE GENOMIC DNA]</scope>
    <source>
        <strain evidence="8">GH52</strain>
    </source>
</reference>
<evidence type="ECO:0000256" key="3">
    <source>
        <dbReference type="SAM" id="MobiDB-lite"/>
    </source>
</evidence>
<dbReference type="PANTHER" id="PTHR42535">
    <property type="entry name" value="OOKINETE PROTEIN, PUTATIVE-RELATED"/>
    <property type="match status" value="1"/>
</dbReference>
<evidence type="ECO:0000259" key="6">
    <source>
        <dbReference type="PROSITE" id="PS51272"/>
    </source>
</evidence>
<proteinExistence type="predicted"/>
<accession>A0ABW4YF99</accession>
<dbReference type="Gene3D" id="2.60.40.3630">
    <property type="match status" value="1"/>
</dbReference>
<feature type="domain" description="SLH" evidence="6">
    <location>
        <begin position="2190"/>
        <end position="2248"/>
    </location>
</feature>
<sequence>MKNIKKFVSVLLVVIMIFTMPISVMAEESLNDTFSNQETEVTSPTPIIDLDMEMLTDEKVTNKADNQLFAVAGASTTIESGSEHFGQALRLDGTTNYINLGKEYQVKDEVTVAAWINIDGNANALSKIISRARTGVAADSEISLYVRKAKGLLESQIATWLPADETNTITPETWTHVAVTANKDFQIIYIDGIEVARTATESFDKAWNATDLLIGAGWNQTATAPFANHMFKGLLDEVKVYDVALSDKEIIKLAGKQQSSDASLREILLAGEPIGDFNAGTTSYDIKLAEGTTTVPTVTATPTFSEATVNLVQATEIPGIASIGVIAEDGTKQSYQINFSMKQVIDPGDPIIHFKMDEVTATGEITNEVDQKNYKINGTYTLENGIYGNSLKFDGSKTHVNLGKPDFNKNLTLAAWVNIDPGGGNSLNKIFGRDKTTVANHAFYFTIRNTGSVEFSLRQNDTISGTWMGSEPKAFPFDVWNHVAVTRDGASLKMYLNGKLIKEGQTPDVDLSVNEMDLLLGAGWNADGTDIFPGHSFKGRMDEVKVFNHALSEDQINKIAEDAAGRIPPEVIKVTPSAASLLDENTSKLVVEYNMALEAGENFSDISLVGTSSGKVGITPVIAASESSTILTNLLITLNNKLSAGEDYMLTIPQNAVKNTDLVGNLETIYTYSIKQSAVGNAENSSLDYWVLNPVTIPSKVEADEESVVLSNGLVKREFSLQDNFMTINYSNTFTEISLLDEQHLQADALVVLDGEQFNIGGKGDSANTFKYDSHKVENSTEKLFNWTYDPKISDPSMKDLPWPAKGKALIVTYKAGDDFANKYKGISIQVRYEIYDGIPVISKKIAVTNNGEADVVIQKIIVEALPISKQKQEMLYVESEFNSGNSNHSRNNGRHNTTKYADLNDTSVLMTSQYGTDEYATFNPNYRLTNNTTFNGYRVYELFHSVDYYEWKMMEVKKMYRTLFPQIGDNPTIFHLVSNNAAVIKTEIDKASEVGFDMIISSFGSGVNIENVSKGNIDYYKDIYDYAKEKEMMMGSYVMMVARGDQPAGEGYSGVWGNMRCMTSQTAEKWYADVLKFIDETGLKSIEIDGIYPNSACFGANEEEKYSSIVKQWEKATKKFNQDLRERNVYINAPDWNYLTGANKGVMGYEEIAFSQPRLEQLIYGRMIAYHGTYAKTPSMGWTLVPFSQYHGGGDAATFMPFDKKIKDYDYIVALNFMSGIAGSFRGPSLYDSDMSKNVMSYWGNYFNTYKEILNGDVVHIAPPRFKAGSNNQLTDDIDGIIHTSAQSKQKGMVVLYNQTGEKVTKKVTVPLYYTGLTDQKMPPAPMKDSHYEQMPKYGAWPPVDYYYPIAPEISEVAGVATDRKAVVSQGDINGKEYAIDSNGNIEIDVVMEPNSYAWYTVYDPKQVPEQMTVEIKAPEHVRVASRTEQQITISWDAVSVNGNQVKDYNVYRNGIYTDKVFETKYVDTNVTEGSEYSYEIVPVHHTVYGQKSVPLFVSTEKDNISPTIESVKAISDYTLHVVFSEKVSNTSAETLANYAVEGNSVTAVQLGADGITVTLTVANKIIPFMEHEIVVNNIKDISVNANTIATNSKAKFTHGYLRHFGFDEKQGKIATDQIHQLPQTNGTISGDFPSRMAGVKDNALLFDGNQTYVDIASVVDKMDVFSIDGWFKPDNITEEQTIIGQQQDFHPTYGWTYRWNLYLDEDGKLKYLISDDSGKITLELDSDSHKVGLNEWNHFALVREGDQFKLFLNGRMVDEASEVGIVQPKNHNAMFIGAYKNGAGGEPTRLFKGIMDEIIFYNVPISNDFVVERFNSYSETGQTKLDAIRIDKLPTKVKYNIGEKLDVAGLMVKAIYSDNSESIIENYTVTGFDSTTVGTKKITIRYRDKEATFDVSVKEKDNVLTPPPYIPSMPEKPSESEIPKGELVNPDITTDEDGNVLVDVTEEIMDSAIETARAGSDGSKQVVLTIETEENQNQLNISIPLQIMQASEENIALVIQSSLGSVTLTNETIHNLKADEDGNINIILRKSKTVLQEDAKTIIGDRPVIDVGVLTGTTTSQADMKLAFNYDATTTEKEDYEHIIVYKVNADGTLHIVPNGKYDPATGKVSVTGAANATYAIGFVKKQFSDTASVSWAEKSISILASRGIINGTTETTFSPEDNITRADFLKLLVDTLGLQGDSNGNFADISKGAHYYEQIAIAKSLGLAQGVGENKFKPNTEISRQEMMVLVSRALKAANKEVEQGIAQDLASFADGAAVAAYAIDSVSALVKEGIIIGTGKNIDPKGYTTRAQTAVVLYKLFQR</sequence>
<feature type="region of interest" description="Disordered" evidence="3">
    <location>
        <begin position="1906"/>
        <end position="1938"/>
    </location>
</feature>
<dbReference type="SUPFAM" id="SSF49265">
    <property type="entry name" value="Fibronectin type III"/>
    <property type="match status" value="1"/>
</dbReference>
<dbReference type="InterPro" id="IPR014755">
    <property type="entry name" value="Cu-Rt/internalin_Ig-like"/>
</dbReference>
<evidence type="ECO:0000313" key="7">
    <source>
        <dbReference type="EMBL" id="MFD2114272.1"/>
    </source>
</evidence>